<dbReference type="Proteomes" id="UP000294933">
    <property type="component" value="Unassembled WGS sequence"/>
</dbReference>
<dbReference type="EMBL" id="ML170204">
    <property type="protein sequence ID" value="TDL18766.1"/>
    <property type="molecule type" value="Genomic_DNA"/>
</dbReference>
<sequence length="231" mass="26043">MTEALKKAITARRKYDQQTRNQRVNPILIANLSIAPESERPADAARDVVGDVLRRASTNAKMETQTELRAVLAERFAERQASLSEKTQKLREEYMALHEKWLANCTQIDGVLRAGVMEEAAATTGRTTRRSAANLGDAVRSDLEMEQIIASLGNEELTDPNHLATRNVAVIPDMISVEKGCIEYTFDDTNGLVEDPDSLYDFRSGFHDWTPLEEDIFYNKYAEYPKQFGII</sequence>
<dbReference type="PANTHER" id="PTHR13992">
    <property type="entry name" value="NUCLEAR RECEPTOR CO-REPRESSOR RELATED NCOR"/>
    <property type="match status" value="1"/>
</dbReference>
<evidence type="ECO:0008006" key="3">
    <source>
        <dbReference type="Google" id="ProtNLM"/>
    </source>
</evidence>
<accession>A0A4Y7PUR5</accession>
<organism evidence="1 2">
    <name type="scientific">Rickenella mellea</name>
    <dbReference type="NCBI Taxonomy" id="50990"/>
    <lineage>
        <taxon>Eukaryota</taxon>
        <taxon>Fungi</taxon>
        <taxon>Dikarya</taxon>
        <taxon>Basidiomycota</taxon>
        <taxon>Agaricomycotina</taxon>
        <taxon>Agaricomycetes</taxon>
        <taxon>Hymenochaetales</taxon>
        <taxon>Rickenellaceae</taxon>
        <taxon>Rickenella</taxon>
    </lineage>
</organism>
<evidence type="ECO:0000313" key="1">
    <source>
        <dbReference type="EMBL" id="TDL18766.1"/>
    </source>
</evidence>
<feature type="non-terminal residue" evidence="1">
    <location>
        <position position="231"/>
    </location>
</feature>
<proteinExistence type="predicted"/>
<dbReference type="PANTHER" id="PTHR13992:SF39">
    <property type="entry name" value="SMRTER, ISOFORM G"/>
    <property type="match status" value="1"/>
</dbReference>
<dbReference type="Gene3D" id="1.10.10.60">
    <property type="entry name" value="Homeodomain-like"/>
    <property type="match status" value="1"/>
</dbReference>
<evidence type="ECO:0000313" key="2">
    <source>
        <dbReference type="Proteomes" id="UP000294933"/>
    </source>
</evidence>
<keyword evidence="2" id="KW-1185">Reference proteome</keyword>
<name>A0A4Y7PUR5_9AGAM</name>
<dbReference type="GO" id="GO:0034967">
    <property type="term" value="C:Set3 complex"/>
    <property type="evidence" value="ECO:0007669"/>
    <property type="project" value="TreeGrafter"/>
</dbReference>
<dbReference type="InterPro" id="IPR051571">
    <property type="entry name" value="N-CoR_corepressor"/>
</dbReference>
<dbReference type="GO" id="GO:0006357">
    <property type="term" value="P:regulation of transcription by RNA polymerase II"/>
    <property type="evidence" value="ECO:0007669"/>
    <property type="project" value="TreeGrafter"/>
</dbReference>
<reference evidence="1 2" key="1">
    <citation type="submission" date="2018-06" db="EMBL/GenBank/DDBJ databases">
        <title>A transcriptomic atlas of mushroom development highlights an independent origin of complex multicellularity.</title>
        <authorList>
            <consortium name="DOE Joint Genome Institute"/>
            <person name="Krizsan K."/>
            <person name="Almasi E."/>
            <person name="Merenyi Z."/>
            <person name="Sahu N."/>
            <person name="Viragh M."/>
            <person name="Koszo T."/>
            <person name="Mondo S."/>
            <person name="Kiss B."/>
            <person name="Balint B."/>
            <person name="Kues U."/>
            <person name="Barry K."/>
            <person name="Hegedus J.C."/>
            <person name="Henrissat B."/>
            <person name="Johnson J."/>
            <person name="Lipzen A."/>
            <person name="Ohm R."/>
            <person name="Nagy I."/>
            <person name="Pangilinan J."/>
            <person name="Yan J."/>
            <person name="Xiong Y."/>
            <person name="Grigoriev I.V."/>
            <person name="Hibbett D.S."/>
            <person name="Nagy L.G."/>
        </authorList>
    </citation>
    <scope>NUCLEOTIDE SEQUENCE [LARGE SCALE GENOMIC DNA]</scope>
    <source>
        <strain evidence="1 2">SZMC22713</strain>
    </source>
</reference>
<protein>
    <recommendedName>
        <fullName evidence="3">SANT domain-containing protein</fullName>
    </recommendedName>
</protein>
<dbReference type="STRING" id="50990.A0A4Y7PUR5"/>
<gene>
    <name evidence="1" type="ORF">BD410DRAFT_752970</name>
</gene>
<dbReference type="OrthoDB" id="10258692at2759"/>
<dbReference type="VEuPathDB" id="FungiDB:BD410DRAFT_752970"/>
<dbReference type="AlphaFoldDB" id="A0A4Y7PUR5"/>